<gene>
    <name evidence="2" type="ORF">EHF44_21135</name>
</gene>
<dbReference type="Proteomes" id="UP000270411">
    <property type="component" value="Chromosome 2"/>
</dbReference>
<proteinExistence type="predicted"/>
<organism evidence="2 3">
    <name type="scientific">Cupriavidus pauculus</name>
    <dbReference type="NCBI Taxonomy" id="82633"/>
    <lineage>
        <taxon>Bacteria</taxon>
        <taxon>Pseudomonadati</taxon>
        <taxon>Pseudomonadota</taxon>
        <taxon>Betaproteobacteria</taxon>
        <taxon>Burkholderiales</taxon>
        <taxon>Burkholderiaceae</taxon>
        <taxon>Cupriavidus</taxon>
    </lineage>
</organism>
<feature type="chain" id="PRO_5018297101" evidence="1">
    <location>
        <begin position="34"/>
        <end position="241"/>
    </location>
</feature>
<evidence type="ECO:0000313" key="2">
    <source>
        <dbReference type="EMBL" id="AZG15934.1"/>
    </source>
</evidence>
<feature type="signal peptide" evidence="1">
    <location>
        <begin position="1"/>
        <end position="33"/>
    </location>
</feature>
<accession>A0A3G8H648</accession>
<evidence type="ECO:0000313" key="3">
    <source>
        <dbReference type="Proteomes" id="UP000270411"/>
    </source>
</evidence>
<reference evidence="3" key="1">
    <citation type="submission" date="2018-11" db="EMBL/GenBank/DDBJ databases">
        <title>FDA dAtabase for Regulatory Grade micrObial Sequences (FDA-ARGOS): Supporting development and validation of Infectious Disease Dx tests.</title>
        <authorList>
            <person name="Goldberg B."/>
            <person name="Campos J."/>
            <person name="Tallon L."/>
            <person name="Sadzewicz L."/>
            <person name="Zhao X."/>
            <person name="Vavikolanu K."/>
            <person name="Mehta A."/>
            <person name="Aluvathingal J."/>
            <person name="Nadendla S."/>
            <person name="Geyer C."/>
            <person name="Nandy P."/>
            <person name="Yan Y."/>
            <person name="Sichtig H."/>
        </authorList>
    </citation>
    <scope>NUCLEOTIDE SEQUENCE [LARGE SCALE GENOMIC DNA]</scope>
    <source>
        <strain evidence="3">FDAARGOS_614</strain>
    </source>
</reference>
<keyword evidence="1" id="KW-0732">Signal</keyword>
<sequence length="241" mass="26126">MILTIGSSRSAPRGVVALIAALCAALQSGCASTSDQTLGAAPSATDFVLRPGNPGDPLPAQTTAAGRHWPVEVREGIERVVMFLDAARGQRIHTFDNAAIEKLLDVKLHGDTKLTSHIGATPYGISGWLANYQASGASFSGQANRYRPSSALGDYVYIRLEISPKKYCLDPYDLAVYIGGDYRPLHPAPSLHRETPDLPRFEPAYAWGMFERGVTGIHYGSRKIHISIEERCVAEVAILHR</sequence>
<name>A0A3G8H648_9BURK</name>
<protein>
    <submittedName>
        <fullName evidence="2">Uncharacterized protein</fullName>
    </submittedName>
</protein>
<dbReference type="KEGG" id="cpau:EHF44_21135"/>
<dbReference type="EMBL" id="CP033970">
    <property type="protein sequence ID" value="AZG15934.1"/>
    <property type="molecule type" value="Genomic_DNA"/>
</dbReference>
<dbReference type="RefSeq" id="WP_124685665.1">
    <property type="nucleotide sequence ID" value="NZ_CP033970.1"/>
</dbReference>
<evidence type="ECO:0000256" key="1">
    <source>
        <dbReference type="SAM" id="SignalP"/>
    </source>
</evidence>
<dbReference type="AlphaFoldDB" id="A0A3G8H648"/>